<dbReference type="PROSITE" id="PS00166">
    <property type="entry name" value="ENOYL_COA_HYDRATASE"/>
    <property type="match status" value="1"/>
</dbReference>
<dbReference type="InterPro" id="IPR014748">
    <property type="entry name" value="Enoyl-CoA_hydra_C"/>
</dbReference>
<feature type="signal peptide" evidence="4">
    <location>
        <begin position="1"/>
        <end position="22"/>
    </location>
</feature>
<organism evidence="5 6">
    <name type="scientific">Arctia plantaginis</name>
    <name type="common">Wood tiger moth</name>
    <name type="synonym">Phalaena plantaginis</name>
    <dbReference type="NCBI Taxonomy" id="874455"/>
    <lineage>
        <taxon>Eukaryota</taxon>
        <taxon>Metazoa</taxon>
        <taxon>Ecdysozoa</taxon>
        <taxon>Arthropoda</taxon>
        <taxon>Hexapoda</taxon>
        <taxon>Insecta</taxon>
        <taxon>Pterygota</taxon>
        <taxon>Neoptera</taxon>
        <taxon>Endopterygota</taxon>
        <taxon>Lepidoptera</taxon>
        <taxon>Glossata</taxon>
        <taxon>Ditrysia</taxon>
        <taxon>Noctuoidea</taxon>
        <taxon>Erebidae</taxon>
        <taxon>Arctiinae</taxon>
        <taxon>Arctia</taxon>
    </lineage>
</organism>
<gene>
    <name evidence="5" type="ORF">APLA_LOCUS1445</name>
</gene>
<evidence type="ECO:0000313" key="5">
    <source>
        <dbReference type="EMBL" id="CAB3223505.1"/>
    </source>
</evidence>
<evidence type="ECO:0000256" key="4">
    <source>
        <dbReference type="SAM" id="SignalP"/>
    </source>
</evidence>
<dbReference type="OrthoDB" id="10065698at2759"/>
<proteinExistence type="inferred from homology"/>
<protein>
    <submittedName>
        <fullName evidence="5">Uncharacterized protein</fullName>
    </submittedName>
</protein>
<keyword evidence="2" id="KW-0456">Lyase</keyword>
<dbReference type="EMBL" id="CADEBD010000171">
    <property type="protein sequence ID" value="CAB3223505.1"/>
    <property type="molecule type" value="Genomic_DNA"/>
</dbReference>
<dbReference type="AlphaFoldDB" id="A0A8S0YV56"/>
<evidence type="ECO:0000256" key="2">
    <source>
        <dbReference type="ARBA" id="ARBA00023239"/>
    </source>
</evidence>
<sequence length="297" mass="32829">MLIPRLTKLNLLLIPRSARLLATQADQQTDNAGPVVFQKLTGPDKGIVLYGLNSNKDRNSLSFSMIEAMREVNQIIREDRKISVVILHSMIPKIFCAGANLKERFKMTNDEVSKFVRILRTTLTEMEELPMPTIAALEGVAVGGGLELALACDIRIASETARLGLVETSRGLIPGAGGTQRLPRAVNLNIAKELIFTSRIISGKEAKELDLVNHVVPQNSNNNAALEKAMEIAREININAPIALRCAKQAINEGIQLSIKDGYEVEQKCYEINIPTKDRQEGMISFLEKRKPVYEGK</sequence>
<dbReference type="SUPFAM" id="SSF52096">
    <property type="entry name" value="ClpP/crotonase"/>
    <property type="match status" value="1"/>
</dbReference>
<comment type="caution">
    <text evidence="5">The sequence shown here is derived from an EMBL/GenBank/DDBJ whole genome shotgun (WGS) entry which is preliminary data.</text>
</comment>
<dbReference type="InterPro" id="IPR018376">
    <property type="entry name" value="Enoyl-CoA_hyd/isom_CS"/>
</dbReference>
<comment type="similarity">
    <text evidence="1 3">Belongs to the enoyl-CoA hydratase/isomerase family.</text>
</comment>
<dbReference type="CDD" id="cd06558">
    <property type="entry name" value="crotonase-like"/>
    <property type="match status" value="1"/>
</dbReference>
<dbReference type="GO" id="GO:0006635">
    <property type="term" value="P:fatty acid beta-oxidation"/>
    <property type="evidence" value="ECO:0007669"/>
    <property type="project" value="TreeGrafter"/>
</dbReference>
<feature type="chain" id="PRO_5035796077" evidence="4">
    <location>
        <begin position="23"/>
        <end position="297"/>
    </location>
</feature>
<dbReference type="Gene3D" id="1.10.12.10">
    <property type="entry name" value="Lyase 2-enoyl-coa Hydratase, Chain A, domain 2"/>
    <property type="match status" value="1"/>
</dbReference>
<dbReference type="PANTHER" id="PTHR11941">
    <property type="entry name" value="ENOYL-COA HYDRATASE-RELATED"/>
    <property type="match status" value="1"/>
</dbReference>
<dbReference type="Gene3D" id="3.90.226.10">
    <property type="entry name" value="2-enoyl-CoA Hydratase, Chain A, domain 1"/>
    <property type="match status" value="1"/>
</dbReference>
<dbReference type="GO" id="GO:0005739">
    <property type="term" value="C:mitochondrion"/>
    <property type="evidence" value="ECO:0007669"/>
    <property type="project" value="TreeGrafter"/>
</dbReference>
<dbReference type="Pfam" id="PF00378">
    <property type="entry name" value="ECH_1"/>
    <property type="match status" value="1"/>
</dbReference>
<dbReference type="FunFam" id="1.10.12.10:FF:000001">
    <property type="entry name" value="Probable enoyl-CoA hydratase, mitochondrial"/>
    <property type="match status" value="1"/>
</dbReference>
<name>A0A8S0YV56_ARCPL</name>
<evidence type="ECO:0000313" key="6">
    <source>
        <dbReference type="Proteomes" id="UP000494256"/>
    </source>
</evidence>
<dbReference type="GO" id="GO:0004300">
    <property type="term" value="F:enoyl-CoA hydratase activity"/>
    <property type="evidence" value="ECO:0007669"/>
    <property type="project" value="UniProtKB-ARBA"/>
</dbReference>
<evidence type="ECO:0000256" key="1">
    <source>
        <dbReference type="ARBA" id="ARBA00005254"/>
    </source>
</evidence>
<keyword evidence="4" id="KW-0732">Signal</keyword>
<dbReference type="Proteomes" id="UP000494256">
    <property type="component" value="Unassembled WGS sequence"/>
</dbReference>
<dbReference type="InterPro" id="IPR029045">
    <property type="entry name" value="ClpP/crotonase-like_dom_sf"/>
</dbReference>
<reference evidence="5 6" key="1">
    <citation type="submission" date="2020-04" db="EMBL/GenBank/DDBJ databases">
        <authorList>
            <person name="Wallbank WR R."/>
            <person name="Pardo Diaz C."/>
            <person name="Kozak K."/>
            <person name="Martin S."/>
            <person name="Jiggins C."/>
            <person name="Moest M."/>
            <person name="Warren A I."/>
            <person name="Byers J.R.P. K."/>
            <person name="Montejo-Kovacevich G."/>
            <person name="Yen C E."/>
        </authorList>
    </citation>
    <scope>NUCLEOTIDE SEQUENCE [LARGE SCALE GENOMIC DNA]</scope>
</reference>
<dbReference type="PANTHER" id="PTHR11941:SF171">
    <property type="entry name" value="SD19268P"/>
    <property type="match status" value="1"/>
</dbReference>
<evidence type="ECO:0000256" key="3">
    <source>
        <dbReference type="RuleBase" id="RU003707"/>
    </source>
</evidence>
<dbReference type="InterPro" id="IPR001753">
    <property type="entry name" value="Enoyl-CoA_hydra/iso"/>
</dbReference>
<accession>A0A8S0YV56</accession>
<dbReference type="FunFam" id="3.90.226.10:FF:000009">
    <property type="entry name" value="Carnitinyl-CoA dehydratase"/>
    <property type="match status" value="1"/>
</dbReference>